<protein>
    <submittedName>
        <fullName evidence="2">Uncharacterized protein</fullName>
    </submittedName>
</protein>
<sequence>MKTFLAAAAVTLCALALPAQTASAATAQAANPVKALKAQLAPGKGVKIVESSSITVDFSVDEQAMQVQVNTRSTGTLAFGKGTVRGADLRVSMSSRQKAASPPYRVVAEGKNAYVTNPGIAKALPAGRSWIQARTSERENSLLDMGVTPADLQFMLDNSAEVTTGEYAGTAKLADFRHDKSAGEGDVEFQLYFDKNNLLTRAIVDTTTYPDGDSTSYDKMAFHTDTRYSGWGATVKINPPAPGKVISEKKLDAKTRKAVIKAGYPDVGPF</sequence>
<organism evidence="2 3">
    <name type="scientific">[Actinomadura] parvosata subsp. kistnae</name>
    <dbReference type="NCBI Taxonomy" id="1909395"/>
    <lineage>
        <taxon>Bacteria</taxon>
        <taxon>Bacillati</taxon>
        <taxon>Actinomycetota</taxon>
        <taxon>Actinomycetes</taxon>
        <taxon>Streptosporangiales</taxon>
        <taxon>Streptosporangiaceae</taxon>
        <taxon>Nonomuraea</taxon>
    </lineage>
</organism>
<name>A0A1V0AC85_9ACTN</name>
<feature type="signal peptide" evidence="1">
    <location>
        <begin position="1"/>
        <end position="24"/>
    </location>
</feature>
<accession>A0A1V0AC85</accession>
<keyword evidence="1" id="KW-0732">Signal</keyword>
<dbReference type="KEGG" id="noa:BKM31_45365"/>
<dbReference type="STRING" id="1909395.BKM31_45365"/>
<feature type="chain" id="PRO_5012550120" evidence="1">
    <location>
        <begin position="25"/>
        <end position="270"/>
    </location>
</feature>
<dbReference type="RefSeq" id="WP_080044053.1">
    <property type="nucleotide sequence ID" value="NZ_CP017717.1"/>
</dbReference>
<evidence type="ECO:0000256" key="1">
    <source>
        <dbReference type="SAM" id="SignalP"/>
    </source>
</evidence>
<proteinExistence type="predicted"/>
<dbReference type="Proteomes" id="UP000190797">
    <property type="component" value="Chromosome"/>
</dbReference>
<evidence type="ECO:0000313" key="2">
    <source>
        <dbReference type="EMBL" id="AQZ67742.1"/>
    </source>
</evidence>
<keyword evidence="3" id="KW-1185">Reference proteome</keyword>
<reference evidence="3" key="1">
    <citation type="journal article" date="2017" name="Med. Chem. Commun.">
        <title>Nonomuraea sp. ATCC 55076 harbours the largest actinomycete chromosome to date and the kistamicin biosynthetic gene cluster.</title>
        <authorList>
            <person name="Nazari B."/>
            <person name="Forneris C.C."/>
            <person name="Gibson M.I."/>
            <person name="Moon K."/>
            <person name="Schramma K.R."/>
            <person name="Seyedsayamdost M.R."/>
        </authorList>
    </citation>
    <scope>NUCLEOTIDE SEQUENCE [LARGE SCALE GENOMIC DNA]</scope>
    <source>
        <strain evidence="3">ATCC 55076</strain>
    </source>
</reference>
<dbReference type="AlphaFoldDB" id="A0A1V0AC85"/>
<dbReference type="OrthoDB" id="3514138at2"/>
<dbReference type="EMBL" id="CP017717">
    <property type="protein sequence ID" value="AQZ67742.1"/>
    <property type="molecule type" value="Genomic_DNA"/>
</dbReference>
<evidence type="ECO:0000313" key="3">
    <source>
        <dbReference type="Proteomes" id="UP000190797"/>
    </source>
</evidence>
<gene>
    <name evidence="2" type="ORF">BKM31_45365</name>
</gene>